<dbReference type="AlphaFoldDB" id="A0A425Y6G8"/>
<gene>
    <name evidence="2" type="ORF">DWB61_02995</name>
</gene>
<sequence length="60" mass="6642">MKELLKKGIAIFGTKAIFLNWIETENEALGNVTPDSILDSTQGVSIVYDLLMKIEQNSIS</sequence>
<dbReference type="InterPro" id="IPR024467">
    <property type="entry name" value="Xre/MbcA/ParS-like_toxin-bd"/>
</dbReference>
<dbReference type="OrthoDB" id="5770459at2"/>
<feature type="domain" description="Antitoxin Xre/MbcA/ParS-like toxin-binding" evidence="1">
    <location>
        <begin position="9"/>
        <end position="55"/>
    </location>
</feature>
<dbReference type="Proteomes" id="UP000285794">
    <property type="component" value="Unassembled WGS sequence"/>
</dbReference>
<proteinExistence type="predicted"/>
<evidence type="ECO:0000313" key="3">
    <source>
        <dbReference type="Proteomes" id="UP000285794"/>
    </source>
</evidence>
<dbReference type="EMBL" id="QQWG01000002">
    <property type="protein sequence ID" value="RRG24099.1"/>
    <property type="molecule type" value="Genomic_DNA"/>
</dbReference>
<organism evidence="2 3">
    <name type="scientific">Ancylomarina euxinus</name>
    <dbReference type="NCBI Taxonomy" id="2283627"/>
    <lineage>
        <taxon>Bacteria</taxon>
        <taxon>Pseudomonadati</taxon>
        <taxon>Bacteroidota</taxon>
        <taxon>Bacteroidia</taxon>
        <taxon>Marinilabiliales</taxon>
        <taxon>Marinifilaceae</taxon>
        <taxon>Ancylomarina</taxon>
    </lineage>
</organism>
<comment type="caution">
    <text evidence="2">The sequence shown here is derived from an EMBL/GenBank/DDBJ whole genome shotgun (WGS) entry which is preliminary data.</text>
</comment>
<dbReference type="Pfam" id="PF09722">
    <property type="entry name" value="Xre_MbcA_ParS_C"/>
    <property type="match status" value="1"/>
</dbReference>
<evidence type="ECO:0000313" key="2">
    <source>
        <dbReference type="EMBL" id="RRG24099.1"/>
    </source>
</evidence>
<protein>
    <submittedName>
        <fullName evidence="2">DUF2384 domain-containing protein</fullName>
    </submittedName>
</protein>
<accession>A0A425Y6G8</accession>
<name>A0A425Y6G8_9BACT</name>
<evidence type="ECO:0000259" key="1">
    <source>
        <dbReference type="Pfam" id="PF09722"/>
    </source>
</evidence>
<keyword evidence="3" id="KW-1185">Reference proteome</keyword>
<dbReference type="RefSeq" id="WP_125029410.1">
    <property type="nucleotide sequence ID" value="NZ_JAPXVP010000002.1"/>
</dbReference>
<reference evidence="2 3" key="1">
    <citation type="submission" date="2018-07" db="EMBL/GenBank/DDBJ databases">
        <title>Draft genome sequence of Ancylomarina sp. M1P.</title>
        <authorList>
            <person name="Yadav S."/>
            <person name="Villanueva L."/>
            <person name="Damste J.S.S."/>
        </authorList>
    </citation>
    <scope>NUCLEOTIDE SEQUENCE [LARGE SCALE GENOMIC DNA]</scope>
    <source>
        <strain evidence="2 3">M1P</strain>
    </source>
</reference>